<sequence length="262" mass="30263">NGIFPVSPVAPVLDNRNHKPFFMEYPYESLKHGRVRNIPLLVSNVKMEGIFPGAVITEDIDALNYLNDNWYSQSPWLLGMENDVSNIYLNETLKKIREYYFGEGAIDQSSSRDLLEMMSDRYYLTQTMKSLALHSRLNSDVYYYIFDYRGAQSSSQRLIENPGAYGPSHIDDLFYMLNVTNRRDLEKNSTDVLMIQRMTTMLTSFAKTGKPSFDNDVEFLPVKSSTSVFGPVRALMIKTPDDMEIVELEDWGNIQFWESLHL</sequence>
<dbReference type="InterPro" id="IPR050309">
    <property type="entry name" value="Type-B_Carboxylest/Lipase"/>
</dbReference>
<dbReference type="OrthoDB" id="10262375at2759"/>
<reference evidence="3" key="1">
    <citation type="journal article" date="2021" name="Mol. Ecol. Resour.">
        <title>Apolygus lucorum genome provides insights into omnivorousness and mesophyll feeding.</title>
        <authorList>
            <person name="Liu Y."/>
            <person name="Liu H."/>
            <person name="Wang H."/>
            <person name="Huang T."/>
            <person name="Liu B."/>
            <person name="Yang B."/>
            <person name="Yin L."/>
            <person name="Li B."/>
            <person name="Zhang Y."/>
            <person name="Zhang S."/>
            <person name="Jiang F."/>
            <person name="Zhang X."/>
            <person name="Ren Y."/>
            <person name="Wang B."/>
            <person name="Wang S."/>
            <person name="Lu Y."/>
            <person name="Wu K."/>
            <person name="Fan W."/>
            <person name="Wang G."/>
        </authorList>
    </citation>
    <scope>NUCLEOTIDE SEQUENCE</scope>
    <source>
        <strain evidence="3">12Hb</strain>
    </source>
</reference>
<protein>
    <recommendedName>
        <fullName evidence="2">Carboxylesterase type B domain-containing protein</fullName>
    </recommendedName>
</protein>
<evidence type="ECO:0000259" key="2">
    <source>
        <dbReference type="Pfam" id="PF00135"/>
    </source>
</evidence>
<dbReference type="Proteomes" id="UP000466442">
    <property type="component" value="Unassembled WGS sequence"/>
</dbReference>
<dbReference type="InterPro" id="IPR002018">
    <property type="entry name" value="CarbesteraseB"/>
</dbReference>
<name>A0A8S9XE51_APOLU</name>
<accession>A0A8S9XE51</accession>
<proteinExistence type="predicted"/>
<dbReference type="EMBL" id="WIXP02000008">
    <property type="protein sequence ID" value="KAF6206581.1"/>
    <property type="molecule type" value="Genomic_DNA"/>
</dbReference>
<feature type="non-terminal residue" evidence="3">
    <location>
        <position position="262"/>
    </location>
</feature>
<evidence type="ECO:0000313" key="4">
    <source>
        <dbReference type="Proteomes" id="UP000466442"/>
    </source>
</evidence>
<feature type="domain" description="Carboxylesterase type B" evidence="2">
    <location>
        <begin position="6"/>
        <end position="224"/>
    </location>
</feature>
<dbReference type="AlphaFoldDB" id="A0A8S9XE51"/>
<dbReference type="PANTHER" id="PTHR11559">
    <property type="entry name" value="CARBOXYLESTERASE"/>
    <property type="match status" value="1"/>
</dbReference>
<comment type="caution">
    <text evidence="3">The sequence shown here is derived from an EMBL/GenBank/DDBJ whole genome shotgun (WGS) entry which is preliminary data.</text>
</comment>
<gene>
    <name evidence="3" type="ORF">GE061_017815</name>
</gene>
<organism evidence="3 4">
    <name type="scientific">Apolygus lucorum</name>
    <name type="common">Small green plant bug</name>
    <name type="synonym">Lygocoris lucorum</name>
    <dbReference type="NCBI Taxonomy" id="248454"/>
    <lineage>
        <taxon>Eukaryota</taxon>
        <taxon>Metazoa</taxon>
        <taxon>Ecdysozoa</taxon>
        <taxon>Arthropoda</taxon>
        <taxon>Hexapoda</taxon>
        <taxon>Insecta</taxon>
        <taxon>Pterygota</taxon>
        <taxon>Neoptera</taxon>
        <taxon>Paraneoptera</taxon>
        <taxon>Hemiptera</taxon>
        <taxon>Heteroptera</taxon>
        <taxon>Panheteroptera</taxon>
        <taxon>Cimicomorpha</taxon>
        <taxon>Miridae</taxon>
        <taxon>Mirini</taxon>
        <taxon>Apolygus</taxon>
    </lineage>
</organism>
<dbReference type="Pfam" id="PF00135">
    <property type="entry name" value="COesterase"/>
    <property type="match status" value="1"/>
</dbReference>
<keyword evidence="4" id="KW-1185">Reference proteome</keyword>
<dbReference type="InterPro" id="IPR029058">
    <property type="entry name" value="AB_hydrolase_fold"/>
</dbReference>
<dbReference type="SUPFAM" id="SSF53474">
    <property type="entry name" value="alpha/beta-Hydrolases"/>
    <property type="match status" value="1"/>
</dbReference>
<keyword evidence="1" id="KW-0325">Glycoprotein</keyword>
<evidence type="ECO:0000313" key="3">
    <source>
        <dbReference type="EMBL" id="KAF6206581.1"/>
    </source>
</evidence>
<dbReference type="Gene3D" id="3.40.50.1820">
    <property type="entry name" value="alpha/beta hydrolase"/>
    <property type="match status" value="1"/>
</dbReference>
<evidence type="ECO:0000256" key="1">
    <source>
        <dbReference type="ARBA" id="ARBA00023180"/>
    </source>
</evidence>